<evidence type="ECO:0000313" key="12">
    <source>
        <dbReference type="Proteomes" id="UP000284892"/>
    </source>
</evidence>
<keyword evidence="7" id="KW-0067">ATP-binding</keyword>
<keyword evidence="8" id="KW-0802">TPR repeat</keyword>
<evidence type="ECO:0000259" key="10">
    <source>
        <dbReference type="PROSITE" id="PS50109"/>
    </source>
</evidence>
<evidence type="ECO:0000256" key="1">
    <source>
        <dbReference type="ARBA" id="ARBA00000085"/>
    </source>
</evidence>
<evidence type="ECO:0000256" key="2">
    <source>
        <dbReference type="ARBA" id="ARBA00012438"/>
    </source>
</evidence>
<dbReference type="InterPro" id="IPR036890">
    <property type="entry name" value="HATPase_C_sf"/>
</dbReference>
<evidence type="ECO:0000313" key="11">
    <source>
        <dbReference type="EMBL" id="RKE90863.1"/>
    </source>
</evidence>
<dbReference type="AlphaFoldDB" id="A0A420DF22"/>
<dbReference type="Pfam" id="PF07568">
    <property type="entry name" value="HisKA_2"/>
    <property type="match status" value="1"/>
</dbReference>
<dbReference type="SMART" id="SM00028">
    <property type="entry name" value="TPR"/>
    <property type="match status" value="5"/>
</dbReference>
<keyword evidence="3" id="KW-0597">Phosphoprotein</keyword>
<dbReference type="EMBL" id="RAQJ01000007">
    <property type="protein sequence ID" value="RKE90863.1"/>
    <property type="molecule type" value="Genomic_DNA"/>
</dbReference>
<dbReference type="Gene3D" id="3.30.450.20">
    <property type="entry name" value="PAS domain"/>
    <property type="match status" value="1"/>
</dbReference>
<evidence type="ECO:0000256" key="3">
    <source>
        <dbReference type="ARBA" id="ARBA00022553"/>
    </source>
</evidence>
<reference evidence="11 12" key="1">
    <citation type="submission" date="2018-09" db="EMBL/GenBank/DDBJ databases">
        <title>Genomic Encyclopedia of Archaeal and Bacterial Type Strains, Phase II (KMG-II): from individual species to whole genera.</title>
        <authorList>
            <person name="Goeker M."/>
        </authorList>
    </citation>
    <scope>NUCLEOTIDE SEQUENCE [LARGE SCALE GENOMIC DNA]</scope>
    <source>
        <strain evidence="11 12">DSM 26283</strain>
    </source>
</reference>
<keyword evidence="9" id="KW-0812">Transmembrane</keyword>
<feature type="transmembrane region" description="Helical" evidence="9">
    <location>
        <begin position="409"/>
        <end position="429"/>
    </location>
</feature>
<dbReference type="Gene3D" id="1.25.40.10">
    <property type="entry name" value="Tetratricopeptide repeat domain"/>
    <property type="match status" value="2"/>
</dbReference>
<dbReference type="InterPro" id="IPR005467">
    <property type="entry name" value="His_kinase_dom"/>
</dbReference>
<proteinExistence type="predicted"/>
<dbReference type="InterPro" id="IPR019734">
    <property type="entry name" value="TPR_rpt"/>
</dbReference>
<dbReference type="Proteomes" id="UP000284892">
    <property type="component" value="Unassembled WGS sequence"/>
</dbReference>
<organism evidence="11 12">
    <name type="scientific">Ichthyenterobacterium magnum</name>
    <dbReference type="NCBI Taxonomy" id="1230530"/>
    <lineage>
        <taxon>Bacteria</taxon>
        <taxon>Pseudomonadati</taxon>
        <taxon>Bacteroidota</taxon>
        <taxon>Flavobacteriia</taxon>
        <taxon>Flavobacteriales</taxon>
        <taxon>Flavobacteriaceae</taxon>
        <taxon>Ichthyenterobacterium</taxon>
    </lineage>
</organism>
<accession>A0A420DF22</accession>
<dbReference type="PANTHER" id="PTHR41523">
    <property type="entry name" value="TWO-COMPONENT SYSTEM SENSOR PROTEIN"/>
    <property type="match status" value="1"/>
</dbReference>
<dbReference type="InterPro" id="IPR011990">
    <property type="entry name" value="TPR-like_helical_dom_sf"/>
</dbReference>
<dbReference type="SUPFAM" id="SSF55874">
    <property type="entry name" value="ATPase domain of HSP90 chaperone/DNA topoisomerase II/histidine kinase"/>
    <property type="match status" value="1"/>
</dbReference>
<evidence type="ECO:0000256" key="4">
    <source>
        <dbReference type="ARBA" id="ARBA00022679"/>
    </source>
</evidence>
<dbReference type="GO" id="GO:0004673">
    <property type="term" value="F:protein histidine kinase activity"/>
    <property type="evidence" value="ECO:0007669"/>
    <property type="project" value="UniProtKB-EC"/>
</dbReference>
<dbReference type="InterPro" id="IPR003594">
    <property type="entry name" value="HATPase_dom"/>
</dbReference>
<gene>
    <name evidence="11" type="ORF">BXY80_2706</name>
</gene>
<dbReference type="EC" id="2.7.13.3" evidence="2"/>
<evidence type="ECO:0000256" key="9">
    <source>
        <dbReference type="SAM" id="Phobius"/>
    </source>
</evidence>
<evidence type="ECO:0000256" key="8">
    <source>
        <dbReference type="PROSITE-ProRule" id="PRU00339"/>
    </source>
</evidence>
<dbReference type="SUPFAM" id="SSF48452">
    <property type="entry name" value="TPR-like"/>
    <property type="match status" value="2"/>
</dbReference>
<dbReference type="OrthoDB" id="9767435at2"/>
<keyword evidence="9" id="KW-0472">Membrane</keyword>
<dbReference type="GO" id="GO:0005524">
    <property type="term" value="F:ATP binding"/>
    <property type="evidence" value="ECO:0007669"/>
    <property type="project" value="UniProtKB-KW"/>
</dbReference>
<name>A0A420DF22_9FLAO</name>
<evidence type="ECO:0000256" key="7">
    <source>
        <dbReference type="ARBA" id="ARBA00022840"/>
    </source>
</evidence>
<dbReference type="InterPro" id="IPR011495">
    <property type="entry name" value="Sig_transdc_His_kin_sub2_dim/P"/>
</dbReference>
<keyword evidence="9" id="KW-1133">Transmembrane helix</keyword>
<feature type="domain" description="Histidine kinase" evidence="10">
    <location>
        <begin position="451"/>
        <end position="645"/>
    </location>
</feature>
<comment type="catalytic activity">
    <reaction evidence="1">
        <text>ATP + protein L-histidine = ADP + protein N-phospho-L-histidine.</text>
        <dbReference type="EC" id="2.7.13.3"/>
    </reaction>
</comment>
<feature type="repeat" description="TPR" evidence="8">
    <location>
        <begin position="174"/>
        <end position="207"/>
    </location>
</feature>
<evidence type="ECO:0000256" key="6">
    <source>
        <dbReference type="ARBA" id="ARBA00022777"/>
    </source>
</evidence>
<keyword evidence="5" id="KW-0547">Nucleotide-binding</keyword>
<dbReference type="Pfam" id="PF02518">
    <property type="entry name" value="HATPase_c"/>
    <property type="match status" value="1"/>
</dbReference>
<dbReference type="PANTHER" id="PTHR41523:SF8">
    <property type="entry name" value="ETHYLENE RESPONSE SENSOR PROTEIN"/>
    <property type="match status" value="1"/>
</dbReference>
<sequence length="645" mass="73194">MLSFYIFGLAASLLIITLKDMIKPTITFLTAYFLCFYSHSQGSKNVKAFNNVSIDSCISWMKSNFENVDVYHDMALQTLKRAQTNEVDSTIAKVHEEISVWHAYNGLFSPDSAVYHTGKVLEYHQNGTDKKKIADTYELLSRHYIKSRRLEESQSALFNAIPIYEELNDDEGLGMAYRTLGVLYRVMKDYKKSIEYTNKAIPFLDKTKNYGLLGMAQFNLIISHGKLGEFEKAYRATDYALKVVREKVPEETFIPVKALSYRGEVYVLANDYENALKDYIKSWELCVDIIGEKRCATYRTEIGQVYLLQEDYKKALEHLSAGVKEYERQGKNTMVKQYNDLSQCYTHLGDFKNALFYKEKANNNEKQVLENKIVNLESEMVIKYETGKKNEALAAQNILLEQKNRVQTLIIAIACLLGILLFAMAYFFNKSKKKTSIIKAKNEENELLLKEIHHRVKNNLELVKSLIALQSAEITDTKTKDAMIASQNRVQSMGIIHQKLYQGKNLGSIDMKDYFINLSSGILDTFDADDKVKIECAMDQLELDVDTAVPIGLIVNELLTNALKYAFPDNNNGKIKISMSQLNQDVLTLSVTDNGIGKSENAVAKGTGFGTRLINLLTQQLNGIMKESYNNGTSISFQFKINASA</sequence>
<dbReference type="Gene3D" id="3.30.565.10">
    <property type="entry name" value="Histidine kinase-like ATPase, C-terminal domain"/>
    <property type="match status" value="1"/>
</dbReference>
<keyword evidence="6 11" id="KW-0418">Kinase</keyword>
<dbReference type="PROSITE" id="PS50005">
    <property type="entry name" value="TPR"/>
    <property type="match status" value="1"/>
</dbReference>
<dbReference type="PROSITE" id="PS50109">
    <property type="entry name" value="HIS_KIN"/>
    <property type="match status" value="1"/>
</dbReference>
<keyword evidence="12" id="KW-1185">Reference proteome</keyword>
<comment type="caution">
    <text evidence="11">The sequence shown here is derived from an EMBL/GenBank/DDBJ whole genome shotgun (WGS) entry which is preliminary data.</text>
</comment>
<protein>
    <recommendedName>
        <fullName evidence="2">histidine kinase</fullName>
        <ecNumber evidence="2">2.7.13.3</ecNumber>
    </recommendedName>
</protein>
<evidence type="ECO:0000256" key="5">
    <source>
        <dbReference type="ARBA" id="ARBA00022741"/>
    </source>
</evidence>
<keyword evidence="4" id="KW-0808">Transferase</keyword>
<dbReference type="Pfam" id="PF13424">
    <property type="entry name" value="TPR_12"/>
    <property type="match status" value="1"/>
</dbReference>
<dbReference type="SMART" id="SM00387">
    <property type="entry name" value="HATPase_c"/>
    <property type="match status" value="1"/>
</dbReference>